<dbReference type="InterPro" id="IPR004101">
    <property type="entry name" value="Mur_ligase_C"/>
</dbReference>
<comment type="pathway">
    <text evidence="2 7 8">Cell wall biogenesis; peptidoglycan biosynthesis.</text>
</comment>
<dbReference type="Proteomes" id="UP000177062">
    <property type="component" value="Unassembled WGS sequence"/>
</dbReference>
<evidence type="ECO:0000256" key="8">
    <source>
        <dbReference type="RuleBase" id="RU003664"/>
    </source>
</evidence>
<dbReference type="SUPFAM" id="SSF53623">
    <property type="entry name" value="MurD-like peptide ligases, catalytic domain"/>
    <property type="match status" value="1"/>
</dbReference>
<comment type="subcellular location">
    <subcellularLocation>
        <location evidence="1 7 8">Cytoplasm</location>
    </subcellularLocation>
</comment>
<evidence type="ECO:0000313" key="12">
    <source>
        <dbReference type="Proteomes" id="UP000177062"/>
    </source>
</evidence>
<protein>
    <recommendedName>
        <fullName evidence="7 8">UDP-N-acetylmuramoylalanine--D-glutamate ligase</fullName>
        <ecNumber evidence="7 8">6.3.2.9</ecNumber>
    </recommendedName>
    <alternativeName>
        <fullName evidence="7">D-glutamic acid-adding enzyme</fullName>
    </alternativeName>
    <alternativeName>
        <fullName evidence="7">UDP-N-acetylmuramoyl-L-alanyl-D-glutamate synthetase</fullName>
    </alternativeName>
</protein>
<comment type="catalytic activity">
    <reaction evidence="7 8">
        <text>UDP-N-acetyl-alpha-D-muramoyl-L-alanine + D-glutamate + ATP = UDP-N-acetyl-alpha-D-muramoyl-L-alanyl-D-glutamate + ADP + phosphate + H(+)</text>
        <dbReference type="Rhea" id="RHEA:16429"/>
        <dbReference type="ChEBI" id="CHEBI:15378"/>
        <dbReference type="ChEBI" id="CHEBI:29986"/>
        <dbReference type="ChEBI" id="CHEBI:30616"/>
        <dbReference type="ChEBI" id="CHEBI:43474"/>
        <dbReference type="ChEBI" id="CHEBI:83898"/>
        <dbReference type="ChEBI" id="CHEBI:83900"/>
        <dbReference type="ChEBI" id="CHEBI:456216"/>
        <dbReference type="EC" id="6.3.2.9"/>
    </reaction>
</comment>
<proteinExistence type="inferred from homology"/>
<dbReference type="GO" id="GO:0051301">
    <property type="term" value="P:cell division"/>
    <property type="evidence" value="ECO:0007669"/>
    <property type="project" value="UniProtKB-KW"/>
</dbReference>
<evidence type="ECO:0000256" key="6">
    <source>
        <dbReference type="ARBA" id="ARBA00022840"/>
    </source>
</evidence>
<comment type="caution">
    <text evidence="11">The sequence shown here is derived from an EMBL/GenBank/DDBJ whole genome shotgun (WGS) entry which is preliminary data.</text>
</comment>
<dbReference type="GO" id="GO:0008764">
    <property type="term" value="F:UDP-N-acetylmuramoylalanine-D-glutamate ligase activity"/>
    <property type="evidence" value="ECO:0007669"/>
    <property type="project" value="UniProtKB-UniRule"/>
</dbReference>
<dbReference type="Pfam" id="PF08245">
    <property type="entry name" value="Mur_ligase_M"/>
    <property type="match status" value="1"/>
</dbReference>
<keyword evidence="7 8" id="KW-0131">Cell cycle</keyword>
<name>A0A1G1Z0B4_9BACT</name>
<dbReference type="NCBIfam" id="TIGR01087">
    <property type="entry name" value="murD"/>
    <property type="match status" value="1"/>
</dbReference>
<dbReference type="InterPro" id="IPR005762">
    <property type="entry name" value="MurD"/>
</dbReference>
<dbReference type="SUPFAM" id="SSF53244">
    <property type="entry name" value="MurD-like peptide ligases, peptide-binding domain"/>
    <property type="match status" value="1"/>
</dbReference>
<comment type="function">
    <text evidence="7 8">Cell wall formation. Catalyzes the addition of glutamate to the nucleotide precursor UDP-N-acetylmuramoyl-L-alanine (UMA).</text>
</comment>
<dbReference type="UniPathway" id="UPA00219"/>
<evidence type="ECO:0000256" key="4">
    <source>
        <dbReference type="ARBA" id="ARBA00022598"/>
    </source>
</evidence>
<gene>
    <name evidence="7" type="primary">murD</name>
    <name evidence="11" type="ORF">A2Y84_00290</name>
</gene>
<evidence type="ECO:0000256" key="2">
    <source>
        <dbReference type="ARBA" id="ARBA00004752"/>
    </source>
</evidence>
<dbReference type="PANTHER" id="PTHR43692">
    <property type="entry name" value="UDP-N-ACETYLMURAMOYLALANINE--D-GLUTAMATE LIGASE"/>
    <property type="match status" value="1"/>
</dbReference>
<keyword evidence="7 8" id="KW-0132">Cell division</keyword>
<keyword evidence="5 7" id="KW-0547">Nucleotide-binding</keyword>
<dbReference type="AlphaFoldDB" id="A0A1G1Z0B4"/>
<dbReference type="Gene3D" id="3.40.1190.10">
    <property type="entry name" value="Mur-like, catalytic domain"/>
    <property type="match status" value="1"/>
</dbReference>
<keyword evidence="6 7" id="KW-0067">ATP-binding</keyword>
<dbReference type="GO" id="GO:0008360">
    <property type="term" value="P:regulation of cell shape"/>
    <property type="evidence" value="ECO:0007669"/>
    <property type="project" value="UniProtKB-KW"/>
</dbReference>
<dbReference type="HAMAP" id="MF_00639">
    <property type="entry name" value="MurD"/>
    <property type="match status" value="1"/>
</dbReference>
<dbReference type="InterPro" id="IPR036565">
    <property type="entry name" value="Mur-like_cat_sf"/>
</dbReference>
<keyword evidence="7 8" id="KW-0133">Cell shape</keyword>
<dbReference type="GO" id="GO:0005524">
    <property type="term" value="F:ATP binding"/>
    <property type="evidence" value="ECO:0007669"/>
    <property type="project" value="UniProtKB-UniRule"/>
</dbReference>
<comment type="similarity">
    <text evidence="7">Belongs to the MurCDEF family.</text>
</comment>
<dbReference type="GO" id="GO:0009252">
    <property type="term" value="P:peptidoglycan biosynthetic process"/>
    <property type="evidence" value="ECO:0007669"/>
    <property type="project" value="UniProtKB-UniRule"/>
</dbReference>
<keyword evidence="3 7" id="KW-0963">Cytoplasm</keyword>
<evidence type="ECO:0000259" key="10">
    <source>
        <dbReference type="Pfam" id="PF08245"/>
    </source>
</evidence>
<evidence type="ECO:0000256" key="3">
    <source>
        <dbReference type="ARBA" id="ARBA00022490"/>
    </source>
</evidence>
<dbReference type="InterPro" id="IPR013221">
    <property type="entry name" value="Mur_ligase_cen"/>
</dbReference>
<evidence type="ECO:0000313" key="11">
    <source>
        <dbReference type="EMBL" id="OGY57087.1"/>
    </source>
</evidence>
<evidence type="ECO:0000256" key="1">
    <source>
        <dbReference type="ARBA" id="ARBA00004496"/>
    </source>
</evidence>
<organism evidence="11 12">
    <name type="scientific">Candidatus Colwellbacteria bacterium RBG_13_48_8</name>
    <dbReference type="NCBI Taxonomy" id="1797685"/>
    <lineage>
        <taxon>Bacteria</taxon>
        <taxon>Candidatus Colwelliibacteriota</taxon>
    </lineage>
</organism>
<dbReference type="GO" id="GO:0005737">
    <property type="term" value="C:cytoplasm"/>
    <property type="evidence" value="ECO:0007669"/>
    <property type="project" value="UniProtKB-SubCell"/>
</dbReference>
<feature type="domain" description="Mur ligase central" evidence="10">
    <location>
        <begin position="90"/>
        <end position="212"/>
    </location>
</feature>
<dbReference type="Pfam" id="PF02875">
    <property type="entry name" value="Mur_ligase_C"/>
    <property type="match status" value="1"/>
</dbReference>
<sequence length="403" mass="44584">MRVAILGYGAEGKAVEKYLKKHEPGVKPVILDQKLDPNYLSRLREFDIVYRSPGVLYKLPEIQRAGWRGVKITSATNLFFEKARGVTIGVTGTKGKGTTSALIYEILKAAGKKVFLGGNIGDPAINFLDELTNDSFSVLELSNLQLWDIKYSPHIAVVLDIFPDHMDWHKNFREYFGTKLNIIKRQTKSDFVFYAPENKFVKRIARRSRGKKIAVKAGSLPFELKIVGPHNLKNASMAAAVCAHLGVRPDIILNAVKNYKGLPCRLTRTAEKKGVTYYNDSASTNPQTTIAAVKSFPGAYKVLIAGGKDKGLDYSPLGEATAHEKMRLVILMGENKSKIKSALSSNIKIKTAKTLKEAVQLARKNAQEGDIVVFSPGAASFDMFKNYQDRGEQFDKIVKKLGG</sequence>
<evidence type="ECO:0000256" key="5">
    <source>
        <dbReference type="ARBA" id="ARBA00022741"/>
    </source>
</evidence>
<dbReference type="Gene3D" id="3.90.190.20">
    <property type="entry name" value="Mur ligase, C-terminal domain"/>
    <property type="match status" value="1"/>
</dbReference>
<dbReference type="PANTHER" id="PTHR43692:SF1">
    <property type="entry name" value="UDP-N-ACETYLMURAMOYLALANINE--D-GLUTAMATE LIGASE"/>
    <property type="match status" value="1"/>
</dbReference>
<dbReference type="EMBL" id="MHIT01000007">
    <property type="protein sequence ID" value="OGY57087.1"/>
    <property type="molecule type" value="Genomic_DNA"/>
</dbReference>
<evidence type="ECO:0000259" key="9">
    <source>
        <dbReference type="Pfam" id="PF02875"/>
    </source>
</evidence>
<accession>A0A1G1Z0B4</accession>
<dbReference type="EC" id="6.3.2.9" evidence="7 8"/>
<dbReference type="GO" id="GO:0071555">
    <property type="term" value="P:cell wall organization"/>
    <property type="evidence" value="ECO:0007669"/>
    <property type="project" value="UniProtKB-KW"/>
</dbReference>
<dbReference type="InterPro" id="IPR036615">
    <property type="entry name" value="Mur_ligase_C_dom_sf"/>
</dbReference>
<keyword evidence="4 7" id="KW-0436">Ligase</keyword>
<keyword evidence="7 8" id="KW-0573">Peptidoglycan synthesis</keyword>
<evidence type="ECO:0000256" key="7">
    <source>
        <dbReference type="HAMAP-Rule" id="MF_00639"/>
    </source>
</evidence>
<feature type="binding site" evidence="7">
    <location>
        <begin position="92"/>
        <end position="98"/>
    </location>
    <ligand>
        <name>ATP</name>
        <dbReference type="ChEBI" id="CHEBI:30616"/>
    </ligand>
</feature>
<keyword evidence="7 8" id="KW-0961">Cell wall biogenesis/degradation</keyword>
<reference evidence="11 12" key="1">
    <citation type="journal article" date="2016" name="Nat. Commun.">
        <title>Thousands of microbial genomes shed light on interconnected biogeochemical processes in an aquifer system.</title>
        <authorList>
            <person name="Anantharaman K."/>
            <person name="Brown C.T."/>
            <person name="Hug L.A."/>
            <person name="Sharon I."/>
            <person name="Castelle C.J."/>
            <person name="Probst A.J."/>
            <person name="Thomas B.C."/>
            <person name="Singh A."/>
            <person name="Wilkins M.J."/>
            <person name="Karaoz U."/>
            <person name="Brodie E.L."/>
            <person name="Williams K.H."/>
            <person name="Hubbard S.S."/>
            <person name="Banfield J.F."/>
        </authorList>
    </citation>
    <scope>NUCLEOTIDE SEQUENCE [LARGE SCALE GENOMIC DNA]</scope>
</reference>
<feature type="domain" description="Mur ligase C-terminal" evidence="9">
    <location>
        <begin position="265"/>
        <end position="376"/>
    </location>
</feature>